<dbReference type="SMART" id="SM00577">
    <property type="entry name" value="CPDc"/>
    <property type="match status" value="1"/>
</dbReference>
<protein>
    <submittedName>
        <fullName evidence="2">Complete DpAV4 genome</fullName>
    </submittedName>
</protein>
<dbReference type="InterPro" id="IPR036412">
    <property type="entry name" value="HAD-like_sf"/>
</dbReference>
<sequence length="176" mass="20541">MTDRLNIFLDLDQTIISATTYSKAQEIIDAAAFDYDTLSTFIIAARPNLQIFLDYLFQNHNVSIWTAASKLYATFIYDRFIKSFDRNRQLKMLLYDEHGAVSRSQTGHGKSLSLLWDFWKIPGYSPSNTIIIDDLDEVYRTQPANCIKIKPFYFFDKDAQYDNELMNVVNIIMSRF</sequence>
<keyword evidence="3" id="KW-1185">Reference proteome</keyword>
<accession>F2NZ46</accession>
<feature type="domain" description="FCP1 homology" evidence="1">
    <location>
        <begin position="1"/>
        <end position="172"/>
    </location>
</feature>
<dbReference type="EMBL" id="CU469068">
    <property type="protein sequence ID" value="CCA61474.1"/>
    <property type="molecule type" value="Genomic_DNA"/>
</dbReference>
<evidence type="ECO:0000259" key="1">
    <source>
        <dbReference type="PROSITE" id="PS50969"/>
    </source>
</evidence>
<dbReference type="Gene3D" id="3.40.50.1000">
    <property type="entry name" value="HAD superfamily/HAD-like"/>
    <property type="match status" value="1"/>
</dbReference>
<dbReference type="InterPro" id="IPR023214">
    <property type="entry name" value="HAD_sf"/>
</dbReference>
<organism evidence="2 3">
    <name type="scientific">Diadromus pulchellus ascovirus 4a</name>
    <dbReference type="NCBI Taxonomy" id="158683"/>
    <lineage>
        <taxon>Viruses</taxon>
        <taxon>Varidnaviria</taxon>
        <taxon>Bamfordvirae</taxon>
        <taxon>Nucleocytoviricota</taxon>
        <taxon>Megaviricetes</taxon>
        <taxon>Pimascovirales</taxon>
        <taxon>Pimascovirales incertae sedis</taxon>
        <taxon>Ascoviridae</taxon>
        <taxon>Toursvirus</taxon>
        <taxon>Toursvirus dptv1a</taxon>
    </lineage>
</organism>
<name>F2NZ46_9VIRU</name>
<dbReference type="OrthoDB" id="18352at10239"/>
<dbReference type="Proteomes" id="UP000203898">
    <property type="component" value="Segment"/>
</dbReference>
<dbReference type="KEGG" id="vg:26683662"/>
<proteinExistence type="predicted"/>
<dbReference type="InterPro" id="IPR004274">
    <property type="entry name" value="FCP1_dom"/>
</dbReference>
<evidence type="ECO:0000313" key="2">
    <source>
        <dbReference type="EMBL" id="CCA61474.1"/>
    </source>
</evidence>
<dbReference type="RefSeq" id="YP_009640105.1">
    <property type="nucleotide sequence ID" value="NC_011335.1"/>
</dbReference>
<dbReference type="PROSITE" id="PS50969">
    <property type="entry name" value="FCP1"/>
    <property type="match status" value="1"/>
</dbReference>
<dbReference type="GeneID" id="26683662"/>
<dbReference type="InterPro" id="IPR050365">
    <property type="entry name" value="TIM50"/>
</dbReference>
<dbReference type="SUPFAM" id="SSF56784">
    <property type="entry name" value="HAD-like"/>
    <property type="match status" value="1"/>
</dbReference>
<evidence type="ECO:0000313" key="3">
    <source>
        <dbReference type="Proteomes" id="UP000203898"/>
    </source>
</evidence>
<dbReference type="Pfam" id="PF03031">
    <property type="entry name" value="NIF"/>
    <property type="match status" value="1"/>
</dbReference>
<reference evidence="2 3" key="1">
    <citation type="journal article" date="2009" name="PLoS ONE">
        <title>Symbiotic virus at the evolutionary intersection of three types of large DNA viruses; iridoviruses, ascoviruses, and ichnoviruses.</title>
        <authorList>
            <person name="Bigot Y."/>
            <person name="Renault S."/>
            <person name="Nicolas J."/>
            <person name="Moundras C."/>
            <person name="Demattei M.V."/>
            <person name="Samain S."/>
            <person name="Bideshi D.K."/>
            <person name="Federici B.A."/>
        </authorList>
    </citation>
    <scope>NUCLEOTIDE SEQUENCE [LARGE SCALE GENOMIC DNA]</scope>
</reference>
<dbReference type="PANTHER" id="PTHR12210">
    <property type="entry name" value="DULLARD PROTEIN PHOSPHATASE"/>
    <property type="match status" value="1"/>
</dbReference>